<dbReference type="InterPro" id="IPR029062">
    <property type="entry name" value="Class_I_gatase-like"/>
</dbReference>
<dbReference type="SUPFAM" id="SSF52317">
    <property type="entry name" value="Class I glutamine amidotransferase-like"/>
    <property type="match status" value="1"/>
</dbReference>
<dbReference type="Gene3D" id="3.40.50.880">
    <property type="match status" value="1"/>
</dbReference>
<gene>
    <name evidence="2" type="ORF">EHQ30_02920</name>
</gene>
<dbReference type="EMBL" id="RQFP01000001">
    <property type="protein sequence ID" value="TGK95604.1"/>
    <property type="molecule type" value="Genomic_DNA"/>
</dbReference>
<protein>
    <submittedName>
        <fullName evidence="2">Type 1 glutamine amidotransferase</fullName>
    </submittedName>
</protein>
<dbReference type="RefSeq" id="WP_100792161.1">
    <property type="nucleotide sequence ID" value="NZ_NPDQ01000010.1"/>
</dbReference>
<organism evidence="2 3">
    <name type="scientific">Leptospira brenneri</name>
    <dbReference type="NCBI Taxonomy" id="2023182"/>
    <lineage>
        <taxon>Bacteria</taxon>
        <taxon>Pseudomonadati</taxon>
        <taxon>Spirochaetota</taxon>
        <taxon>Spirochaetia</taxon>
        <taxon>Leptospirales</taxon>
        <taxon>Leptospiraceae</taxon>
        <taxon>Leptospira</taxon>
    </lineage>
</organism>
<dbReference type="PANTHER" id="PTHR42695">
    <property type="entry name" value="GLUTAMINE AMIDOTRANSFERASE YLR126C-RELATED"/>
    <property type="match status" value="1"/>
</dbReference>
<sequence>MRAVFIRFIDCEGPGILEPLLRDAGYRISYQNAYDRRIHLMPEIHLNFDLIVMLGGPQSVADPNEQEFFKPYYDIVNNVAALPNKKLIGICLGSQIIAKALGANVRPGTKGPETGFSDLQILKQEHPIFKGIDKESIMAFHLHEDIFDIPVGAEHLLASEYYANQMFAYKNKIFAFQTHLEPTLEMLNVWQSVHKDFIAKGTGDFSGIADKQKVMAETANTIFRNIINL</sequence>
<keyword evidence="2" id="KW-0808">Transferase</keyword>
<dbReference type="GO" id="GO:0005829">
    <property type="term" value="C:cytosol"/>
    <property type="evidence" value="ECO:0007669"/>
    <property type="project" value="TreeGrafter"/>
</dbReference>
<proteinExistence type="predicted"/>
<evidence type="ECO:0000313" key="3">
    <source>
        <dbReference type="Proteomes" id="UP000297891"/>
    </source>
</evidence>
<dbReference type="InterPro" id="IPR044992">
    <property type="entry name" value="ChyE-like"/>
</dbReference>
<evidence type="ECO:0000313" key="2">
    <source>
        <dbReference type="EMBL" id="TGK95604.1"/>
    </source>
</evidence>
<dbReference type="PANTHER" id="PTHR42695:SF5">
    <property type="entry name" value="GLUTAMINE AMIDOTRANSFERASE YLR126C-RELATED"/>
    <property type="match status" value="1"/>
</dbReference>
<comment type="caution">
    <text evidence="2">The sequence shown here is derived from an EMBL/GenBank/DDBJ whole genome shotgun (WGS) entry which is preliminary data.</text>
</comment>
<dbReference type="GO" id="GO:0016740">
    <property type="term" value="F:transferase activity"/>
    <property type="evidence" value="ECO:0007669"/>
    <property type="project" value="UniProtKB-KW"/>
</dbReference>
<reference evidence="2" key="1">
    <citation type="journal article" date="2019" name="PLoS Negl. Trop. Dis.">
        <title>Revisiting the worldwide diversity of Leptospira species in the environment.</title>
        <authorList>
            <person name="Vincent A.T."/>
            <person name="Schiettekatte O."/>
            <person name="Bourhy P."/>
            <person name="Veyrier F.J."/>
            <person name="Picardeau M."/>
        </authorList>
    </citation>
    <scope>NUCLEOTIDE SEQUENCE [LARGE SCALE GENOMIC DNA]</scope>
    <source>
        <strain evidence="2">201800277</strain>
    </source>
</reference>
<dbReference type="OrthoDB" id="9813383at2"/>
<feature type="domain" description="Glutamine amidotransferase" evidence="1">
    <location>
        <begin position="44"/>
        <end position="184"/>
    </location>
</feature>
<name>A0A2M9XXA7_9LEPT</name>
<accession>A0A2M9XXA7</accession>
<dbReference type="InterPro" id="IPR017926">
    <property type="entry name" value="GATASE"/>
</dbReference>
<keyword evidence="2" id="KW-0315">Glutamine amidotransferase</keyword>
<dbReference type="Proteomes" id="UP000297891">
    <property type="component" value="Unassembled WGS sequence"/>
</dbReference>
<evidence type="ECO:0000259" key="1">
    <source>
        <dbReference type="Pfam" id="PF00117"/>
    </source>
</evidence>
<keyword evidence="3" id="KW-1185">Reference proteome</keyword>
<dbReference type="PROSITE" id="PS51273">
    <property type="entry name" value="GATASE_TYPE_1"/>
    <property type="match status" value="1"/>
</dbReference>
<dbReference type="Pfam" id="PF00117">
    <property type="entry name" value="GATase"/>
    <property type="match status" value="1"/>
</dbReference>
<dbReference type="AlphaFoldDB" id="A0A2M9XXA7"/>
<dbReference type="CDD" id="cd01741">
    <property type="entry name" value="GATase1_1"/>
    <property type="match status" value="1"/>
</dbReference>